<dbReference type="Proteomes" id="UP000729913">
    <property type="component" value="Unassembled WGS sequence"/>
</dbReference>
<evidence type="ECO:0000256" key="5">
    <source>
        <dbReference type="ARBA" id="ARBA00009759"/>
    </source>
</evidence>
<dbReference type="EMBL" id="JAAOIC020000019">
    <property type="protein sequence ID" value="KAG8040818.1"/>
    <property type="molecule type" value="Genomic_DNA"/>
</dbReference>
<evidence type="ECO:0000256" key="7">
    <source>
        <dbReference type="ARBA" id="ARBA00022692"/>
    </source>
</evidence>
<sequence>MIINIGANFRIHKIGLCLFIVFLIFIYIYAIRGLSNLSSKKNNLNSLSLRSLLADSIYAAEIGGLEIVHVHSQAKVSIELKGKTAEGVDDPVTTADYRSHCVMNNYLSSSYPSVTIISEEQSKECDNLVIKNQKDFTDRLKNIDIETDITINAEDITVWIDPLDATKEFTENLLEYVTTMVCIAVKGIPVIGVIHKPFEPKQTYWAWGYHGLSKNLQTVKRKSNKNMIIVSRSHAGKVHNISRAVLGEDVIIVSAAGAGYKSLEVAVGNVSAYIHMTAIKKWDVCAGAAIINALGGTITSLSGEPMVDFRSTDSLIFNHGLLAAMTDHSWYLNKFYKT</sequence>
<evidence type="ECO:0000256" key="13">
    <source>
        <dbReference type="ARBA" id="ARBA00042119"/>
    </source>
</evidence>
<dbReference type="Pfam" id="PF00459">
    <property type="entry name" value="Inositol_P"/>
    <property type="match status" value="1"/>
</dbReference>
<evidence type="ECO:0000256" key="3">
    <source>
        <dbReference type="ARBA" id="ARBA00004167"/>
    </source>
</evidence>
<evidence type="ECO:0000313" key="17">
    <source>
        <dbReference type="EMBL" id="KAG8040818.1"/>
    </source>
</evidence>
<evidence type="ECO:0000256" key="10">
    <source>
        <dbReference type="ARBA" id="ARBA00022842"/>
    </source>
</evidence>
<dbReference type="GO" id="GO:0005737">
    <property type="term" value="C:cytoplasm"/>
    <property type="evidence" value="ECO:0007669"/>
    <property type="project" value="UniProtKB-ARBA"/>
</dbReference>
<comment type="catalytic activity">
    <reaction evidence="1">
        <text>a myo-inositol phosphate + H2O = myo-inositol + phosphate</text>
        <dbReference type="Rhea" id="RHEA:24056"/>
        <dbReference type="ChEBI" id="CHEBI:15377"/>
        <dbReference type="ChEBI" id="CHEBI:17268"/>
        <dbReference type="ChEBI" id="CHEBI:43474"/>
        <dbReference type="ChEBI" id="CHEBI:84139"/>
        <dbReference type="EC" id="3.1.3.25"/>
    </reaction>
</comment>
<reference evidence="17" key="1">
    <citation type="submission" date="2020-03" db="EMBL/GenBank/DDBJ databases">
        <authorList>
            <person name="Chebbi M.A."/>
            <person name="Drezen J.M."/>
        </authorList>
    </citation>
    <scope>NUCLEOTIDE SEQUENCE</scope>
    <source>
        <tissue evidence="17">Whole body</tissue>
    </source>
</reference>
<evidence type="ECO:0000256" key="1">
    <source>
        <dbReference type="ARBA" id="ARBA00001033"/>
    </source>
</evidence>
<dbReference type="InterPro" id="IPR000760">
    <property type="entry name" value="Inositol_monophosphatase-like"/>
</dbReference>
<organism evidence="17 18">
    <name type="scientific">Cotesia typhae</name>
    <dbReference type="NCBI Taxonomy" id="2053667"/>
    <lineage>
        <taxon>Eukaryota</taxon>
        <taxon>Metazoa</taxon>
        <taxon>Ecdysozoa</taxon>
        <taxon>Arthropoda</taxon>
        <taxon>Hexapoda</taxon>
        <taxon>Insecta</taxon>
        <taxon>Pterygota</taxon>
        <taxon>Neoptera</taxon>
        <taxon>Endopterygota</taxon>
        <taxon>Hymenoptera</taxon>
        <taxon>Apocrita</taxon>
        <taxon>Ichneumonoidea</taxon>
        <taxon>Braconidae</taxon>
        <taxon>Microgastrinae</taxon>
        <taxon>Cotesia</taxon>
    </lineage>
</organism>
<evidence type="ECO:0000313" key="18">
    <source>
        <dbReference type="Proteomes" id="UP000729913"/>
    </source>
</evidence>
<comment type="cofactor">
    <cofactor evidence="2 15">
        <name>Mg(2+)</name>
        <dbReference type="ChEBI" id="CHEBI:18420"/>
    </cofactor>
</comment>
<gene>
    <name evidence="17" type="ORF">G9C98_001806</name>
</gene>
<feature type="binding site" evidence="15">
    <location>
        <position position="161"/>
    </location>
    <ligand>
        <name>Mg(2+)</name>
        <dbReference type="ChEBI" id="CHEBI:18420"/>
        <label>1</label>
        <note>catalytic</note>
    </ligand>
</feature>
<protein>
    <recommendedName>
        <fullName evidence="6">inositol-phosphate phosphatase</fullName>
        <ecNumber evidence="6">3.1.3.25</ecNumber>
    </recommendedName>
    <alternativeName>
        <fullName evidence="14">Inositol-1(or 4)-monophosphatase 3</fullName>
    </alternativeName>
    <alternativeName>
        <fullName evidence="13">Myo-inositol monophosphatase A3</fullName>
    </alternativeName>
</protein>
<evidence type="ECO:0000256" key="8">
    <source>
        <dbReference type="ARBA" id="ARBA00022723"/>
    </source>
</evidence>
<evidence type="ECO:0000256" key="12">
    <source>
        <dbReference type="ARBA" id="ARBA00023136"/>
    </source>
</evidence>
<evidence type="ECO:0000256" key="16">
    <source>
        <dbReference type="SAM" id="Phobius"/>
    </source>
</evidence>
<dbReference type="InterPro" id="IPR020550">
    <property type="entry name" value="Inositol_monophosphatase_CS"/>
</dbReference>
<evidence type="ECO:0000256" key="9">
    <source>
        <dbReference type="ARBA" id="ARBA00022801"/>
    </source>
</evidence>
<feature type="binding site" evidence="15">
    <location>
        <position position="164"/>
    </location>
    <ligand>
        <name>Mg(2+)</name>
        <dbReference type="ChEBI" id="CHEBI:18420"/>
        <label>1</label>
        <note>catalytic</note>
    </ligand>
</feature>
<dbReference type="FunFam" id="3.30.540.10:FF:000012">
    <property type="entry name" value="Blast:Putative inositol monophosphatase 3"/>
    <property type="match status" value="1"/>
</dbReference>
<keyword evidence="12 16" id="KW-0472">Membrane</keyword>
<keyword evidence="7 16" id="KW-0812">Transmembrane</keyword>
<dbReference type="OrthoDB" id="74460at2759"/>
<feature type="binding site" evidence="15">
    <location>
        <position position="283"/>
    </location>
    <ligand>
        <name>Mg(2+)</name>
        <dbReference type="ChEBI" id="CHEBI:18420"/>
        <label>1</label>
        <note>catalytic</note>
    </ligand>
</feature>
<dbReference type="PANTHER" id="PTHR43028">
    <property type="entry name" value="3'(2'),5'-BISPHOSPHATE NUCLEOTIDASE 1"/>
    <property type="match status" value="1"/>
</dbReference>
<dbReference type="PANTHER" id="PTHR43028:SF4">
    <property type="entry name" value="INOSITOL MONOPHOSPHATASE 3"/>
    <property type="match status" value="1"/>
</dbReference>
<reference evidence="17" key="2">
    <citation type="submission" date="2021-04" db="EMBL/GenBank/DDBJ databases">
        <title>Genome-wide patterns of bracovirus chromosomal integration into multiple host tissues during parasitism.</title>
        <authorList>
            <person name="Chebbi M.A.C."/>
        </authorList>
    </citation>
    <scope>NUCLEOTIDE SEQUENCE</scope>
    <source>
        <tissue evidence="17">Whole body</tissue>
    </source>
</reference>
<dbReference type="PROSITE" id="PS00630">
    <property type="entry name" value="IMP_2"/>
    <property type="match status" value="1"/>
</dbReference>
<name>A0A8J5VBL7_9HYME</name>
<keyword evidence="18" id="KW-1185">Reference proteome</keyword>
<evidence type="ECO:0000256" key="14">
    <source>
        <dbReference type="ARBA" id="ARBA00042949"/>
    </source>
</evidence>
<dbReference type="GO" id="GO:0046854">
    <property type="term" value="P:phosphatidylinositol phosphate biosynthetic process"/>
    <property type="evidence" value="ECO:0007669"/>
    <property type="project" value="InterPro"/>
</dbReference>
<dbReference type="GO" id="GO:0012505">
    <property type="term" value="C:endomembrane system"/>
    <property type="evidence" value="ECO:0007669"/>
    <property type="project" value="TreeGrafter"/>
</dbReference>
<keyword evidence="11 16" id="KW-1133">Transmembrane helix</keyword>
<feature type="binding site" evidence="15">
    <location>
        <position position="163"/>
    </location>
    <ligand>
        <name>Mg(2+)</name>
        <dbReference type="ChEBI" id="CHEBI:18420"/>
        <label>1</label>
        <note>catalytic</note>
    </ligand>
</feature>
<feature type="transmembrane region" description="Helical" evidence="16">
    <location>
        <begin position="12"/>
        <end position="31"/>
    </location>
</feature>
<comment type="pathway">
    <text evidence="4">Polyol metabolism; myo-inositol biosynthesis; myo-inositol from D-glucose 6-phosphate: step 2/2.</text>
</comment>
<evidence type="ECO:0000256" key="4">
    <source>
        <dbReference type="ARBA" id="ARBA00005152"/>
    </source>
</evidence>
<comment type="subcellular location">
    <subcellularLocation>
        <location evidence="3">Membrane</location>
        <topology evidence="3">Single-pass membrane protein</topology>
    </subcellularLocation>
</comment>
<dbReference type="AlphaFoldDB" id="A0A8J5VBL7"/>
<accession>A0A8J5VBL7</accession>
<evidence type="ECO:0000256" key="11">
    <source>
        <dbReference type="ARBA" id="ARBA00022989"/>
    </source>
</evidence>
<keyword evidence="9" id="KW-0378">Hydrolase</keyword>
<proteinExistence type="inferred from homology"/>
<dbReference type="GO" id="GO:0016020">
    <property type="term" value="C:membrane"/>
    <property type="evidence" value="ECO:0007669"/>
    <property type="project" value="UniProtKB-SubCell"/>
</dbReference>
<evidence type="ECO:0000256" key="15">
    <source>
        <dbReference type="PIRSR" id="PIRSR600760-2"/>
    </source>
</evidence>
<dbReference type="GO" id="GO:0008254">
    <property type="term" value="F:3'-nucleotidase activity"/>
    <property type="evidence" value="ECO:0007669"/>
    <property type="project" value="TreeGrafter"/>
</dbReference>
<evidence type="ECO:0000256" key="2">
    <source>
        <dbReference type="ARBA" id="ARBA00001946"/>
    </source>
</evidence>
<dbReference type="InterPro" id="IPR050725">
    <property type="entry name" value="CysQ/Inositol_MonoPase"/>
</dbReference>
<feature type="binding site" evidence="15">
    <location>
        <position position="119"/>
    </location>
    <ligand>
        <name>Mg(2+)</name>
        <dbReference type="ChEBI" id="CHEBI:18420"/>
        <label>1</label>
        <note>catalytic</note>
    </ligand>
</feature>
<evidence type="ECO:0000256" key="6">
    <source>
        <dbReference type="ARBA" id="ARBA00013106"/>
    </source>
</evidence>
<dbReference type="GO" id="GO:0052834">
    <property type="term" value="F:inositol monophosphate phosphatase activity"/>
    <property type="evidence" value="ECO:0007669"/>
    <property type="project" value="UniProtKB-EC"/>
</dbReference>
<dbReference type="GO" id="GO:0046872">
    <property type="term" value="F:metal ion binding"/>
    <property type="evidence" value="ECO:0007669"/>
    <property type="project" value="UniProtKB-KW"/>
</dbReference>
<comment type="caution">
    <text evidence="17">The sequence shown here is derived from an EMBL/GenBank/DDBJ whole genome shotgun (WGS) entry which is preliminary data.</text>
</comment>
<dbReference type="EC" id="3.1.3.25" evidence="6"/>
<comment type="similarity">
    <text evidence="5">Belongs to the inositol monophosphatase superfamily.</text>
</comment>
<keyword evidence="10 15" id="KW-0460">Magnesium</keyword>
<keyword evidence="8 15" id="KW-0479">Metal-binding</keyword>